<dbReference type="AlphaFoldDB" id="A0A8J2NZ55"/>
<name>A0A8J2NZ55_9HEXA</name>
<sequence length="174" mass="18398">MTLIVILVLSGACLARHDDSGRGRGGIGGDATMAILHSNSSGSPYKRPNRDSLRNLALANRLRGPGQTVNSGHNVTTFLNDLVSPSRVTPGRSCDFEQKCDWTWAQKTGRGPGFVVTTGAEVLKNLQPHETSGPMRDPQNDTNEGASVPPSHCIWEGLGALGGGDICPTRALIL</sequence>
<proteinExistence type="predicted"/>
<comment type="caution">
    <text evidence="3">The sequence shown here is derived from an EMBL/GenBank/DDBJ whole genome shotgun (WGS) entry which is preliminary data.</text>
</comment>
<feature type="signal peptide" evidence="2">
    <location>
        <begin position="1"/>
        <end position="15"/>
    </location>
</feature>
<evidence type="ECO:0000313" key="4">
    <source>
        <dbReference type="Proteomes" id="UP000708208"/>
    </source>
</evidence>
<feature type="region of interest" description="Disordered" evidence="1">
    <location>
        <begin position="128"/>
        <end position="149"/>
    </location>
</feature>
<keyword evidence="4" id="KW-1185">Reference proteome</keyword>
<evidence type="ECO:0000313" key="3">
    <source>
        <dbReference type="EMBL" id="CAG7718609.1"/>
    </source>
</evidence>
<accession>A0A8J2NZ55</accession>
<feature type="chain" id="PRO_5035302990" evidence="2">
    <location>
        <begin position="16"/>
        <end position="174"/>
    </location>
</feature>
<keyword evidence="2" id="KW-0732">Signal</keyword>
<organism evidence="3 4">
    <name type="scientific">Allacma fusca</name>
    <dbReference type="NCBI Taxonomy" id="39272"/>
    <lineage>
        <taxon>Eukaryota</taxon>
        <taxon>Metazoa</taxon>
        <taxon>Ecdysozoa</taxon>
        <taxon>Arthropoda</taxon>
        <taxon>Hexapoda</taxon>
        <taxon>Collembola</taxon>
        <taxon>Symphypleona</taxon>
        <taxon>Sminthuridae</taxon>
        <taxon>Allacma</taxon>
    </lineage>
</organism>
<dbReference type="EMBL" id="CAJVCH010054794">
    <property type="protein sequence ID" value="CAG7718609.1"/>
    <property type="molecule type" value="Genomic_DNA"/>
</dbReference>
<evidence type="ECO:0000256" key="1">
    <source>
        <dbReference type="SAM" id="MobiDB-lite"/>
    </source>
</evidence>
<gene>
    <name evidence="3" type="ORF">AFUS01_LOCUS7990</name>
</gene>
<reference evidence="3" key="1">
    <citation type="submission" date="2021-06" db="EMBL/GenBank/DDBJ databases">
        <authorList>
            <person name="Hodson N. C."/>
            <person name="Mongue J. A."/>
            <person name="Jaron S. K."/>
        </authorList>
    </citation>
    <scope>NUCLEOTIDE SEQUENCE</scope>
</reference>
<evidence type="ECO:0000256" key="2">
    <source>
        <dbReference type="SAM" id="SignalP"/>
    </source>
</evidence>
<protein>
    <submittedName>
        <fullName evidence="3">Uncharacterized protein</fullName>
    </submittedName>
</protein>
<dbReference type="Proteomes" id="UP000708208">
    <property type="component" value="Unassembled WGS sequence"/>
</dbReference>